<dbReference type="GO" id="GO:0016791">
    <property type="term" value="F:phosphatase activity"/>
    <property type="evidence" value="ECO:0007669"/>
    <property type="project" value="TreeGrafter"/>
</dbReference>
<dbReference type="NCBIfam" id="NF038263">
    <property type="entry name" value="prot_phos_SiaA"/>
    <property type="match status" value="1"/>
</dbReference>
<dbReference type="SMART" id="SM00304">
    <property type="entry name" value="HAMP"/>
    <property type="match status" value="1"/>
</dbReference>
<gene>
    <name evidence="4" type="ORF">FNU76_07060</name>
</gene>
<evidence type="ECO:0000259" key="3">
    <source>
        <dbReference type="PROSITE" id="PS50885"/>
    </source>
</evidence>
<dbReference type="Pfam" id="PF07228">
    <property type="entry name" value="SpoIIE"/>
    <property type="match status" value="1"/>
</dbReference>
<dbReference type="OrthoDB" id="9806704at2"/>
<name>A0A516SDA0_9NEIS</name>
<dbReference type="InterPro" id="IPR036457">
    <property type="entry name" value="PPM-type-like_dom_sf"/>
</dbReference>
<keyword evidence="2" id="KW-0812">Transmembrane</keyword>
<evidence type="ECO:0000256" key="2">
    <source>
        <dbReference type="SAM" id="Phobius"/>
    </source>
</evidence>
<keyword evidence="2" id="KW-0472">Membrane</keyword>
<dbReference type="Pfam" id="PF00672">
    <property type="entry name" value="HAMP"/>
    <property type="match status" value="1"/>
</dbReference>
<protein>
    <submittedName>
        <fullName evidence="4">SpoIIE family protein phosphatase</fullName>
    </submittedName>
</protein>
<dbReference type="PANTHER" id="PTHR43156">
    <property type="entry name" value="STAGE II SPORULATION PROTEIN E-RELATED"/>
    <property type="match status" value="1"/>
</dbReference>
<dbReference type="GO" id="GO:0016020">
    <property type="term" value="C:membrane"/>
    <property type="evidence" value="ECO:0007669"/>
    <property type="project" value="InterPro"/>
</dbReference>
<dbReference type="Proteomes" id="UP000317550">
    <property type="component" value="Chromosome"/>
</dbReference>
<dbReference type="SMART" id="SM00331">
    <property type="entry name" value="PP2C_SIG"/>
    <property type="match status" value="1"/>
</dbReference>
<evidence type="ECO:0000313" key="5">
    <source>
        <dbReference type="Proteomes" id="UP000317550"/>
    </source>
</evidence>
<dbReference type="SUPFAM" id="SSF158472">
    <property type="entry name" value="HAMP domain-like"/>
    <property type="match status" value="1"/>
</dbReference>
<keyword evidence="1" id="KW-0378">Hydrolase</keyword>
<dbReference type="Gene3D" id="3.60.40.10">
    <property type="entry name" value="PPM-type phosphatase domain"/>
    <property type="match status" value="1"/>
</dbReference>
<proteinExistence type="predicted"/>
<dbReference type="RefSeq" id="WP_144277532.1">
    <property type="nucleotide sequence ID" value="NZ_CP041730.1"/>
</dbReference>
<dbReference type="Gene3D" id="3.30.450.20">
    <property type="entry name" value="PAS domain"/>
    <property type="match status" value="1"/>
</dbReference>
<evidence type="ECO:0000313" key="4">
    <source>
        <dbReference type="EMBL" id="QDQ26133.1"/>
    </source>
</evidence>
<accession>A0A516SDA0</accession>
<keyword evidence="2" id="KW-1133">Transmembrane helix</keyword>
<dbReference type="CDD" id="cd06225">
    <property type="entry name" value="HAMP"/>
    <property type="match status" value="1"/>
</dbReference>
<dbReference type="GO" id="GO:0007165">
    <property type="term" value="P:signal transduction"/>
    <property type="evidence" value="ECO:0007669"/>
    <property type="project" value="InterPro"/>
</dbReference>
<dbReference type="AlphaFoldDB" id="A0A516SDA0"/>
<feature type="domain" description="HAMP" evidence="3">
    <location>
        <begin position="337"/>
        <end position="389"/>
    </location>
</feature>
<dbReference type="EMBL" id="CP041730">
    <property type="protein sequence ID" value="QDQ26133.1"/>
    <property type="molecule type" value="Genomic_DNA"/>
</dbReference>
<keyword evidence="5" id="KW-1185">Reference proteome</keyword>
<reference evidence="5" key="1">
    <citation type="submission" date="2019-07" db="EMBL/GenBank/DDBJ databases">
        <title>Chitinimonas sp. nov., isolated from Ny-Alesund, arctica soil.</title>
        <authorList>
            <person name="Xu Q."/>
            <person name="Peng F."/>
        </authorList>
    </citation>
    <scope>NUCLEOTIDE SEQUENCE [LARGE SCALE GENOMIC DNA]</scope>
    <source>
        <strain evidence="5">R3-44</strain>
    </source>
</reference>
<dbReference type="InterPro" id="IPR003660">
    <property type="entry name" value="HAMP_dom"/>
</dbReference>
<dbReference type="KEGG" id="cari:FNU76_07060"/>
<organism evidence="4 5">
    <name type="scientific">Chitinimonas arctica</name>
    <dbReference type="NCBI Taxonomy" id="2594795"/>
    <lineage>
        <taxon>Bacteria</taxon>
        <taxon>Pseudomonadati</taxon>
        <taxon>Pseudomonadota</taxon>
        <taxon>Betaproteobacteria</taxon>
        <taxon>Neisseriales</taxon>
        <taxon>Chitinibacteraceae</taxon>
        <taxon>Chitinimonas</taxon>
    </lineage>
</organism>
<dbReference type="PANTHER" id="PTHR43156:SF9">
    <property type="entry name" value="HAMP DOMAIN-CONTAINING PROTEIN"/>
    <property type="match status" value="1"/>
</dbReference>
<dbReference type="InterPro" id="IPR001932">
    <property type="entry name" value="PPM-type_phosphatase-like_dom"/>
</dbReference>
<dbReference type="PROSITE" id="PS50885">
    <property type="entry name" value="HAMP"/>
    <property type="match status" value="1"/>
</dbReference>
<sequence>MVTLGLRGKSLLALLLACVLALLPAAVIGWQVLDSFRNHFGQAYARNTTLLNREKVFAPVSRELALSLRLADSQVTRQWLEDEDNADKRKLFFREAEGYRRDFRDHSYFVVNGNSRQYYFNDGKGPITSTARYRLDPKVEHDNWYFGTMRDTSHFNINVDRDVQLNVTKVWFNVVVHDGDRKIGLAGSGLDLSTFLNDFIANYEAGITPMILDGKGAIQAHPDKRLIAYNSATRNAPRQDSSLFRLLDDSGDTESLRTAMAAAVDKPGSVTVCSVGLNGKPQLLALSYIPELKWHVVTALDLRAAELIDRQWLTPVLLTLAALLVALLAGFAYAVDKLVLRPLRQLQHTAQAMAAGHYEVALPQGRHDEIGQLSAAFGVMARKVRSHTEELENRVSERTRELEQANLEMVSAHKKIDDSIDYASLIQRAILPNHQLGNALGEQHAVLWRPRDVVGGDFYVYRADERGCLLGVVDCAGHGVPGALMTMLAHAALDQAIADTGTADPAAILARTDQIVRLMLRHEPDQRALATNMDVGLAYADLKARELTFAGAKISLFHSDGETVGEVPGGRRAIGDKRTGDYVNTRIGLLAGHTFYLTTDGFLDQAGGELGYGFGSRRFTRMLRKYARLPLAEQAAAFDATLASYQGAQSQRDDITMLCFRFG</sequence>
<dbReference type="Gene3D" id="6.10.340.10">
    <property type="match status" value="1"/>
</dbReference>
<evidence type="ECO:0000256" key="1">
    <source>
        <dbReference type="ARBA" id="ARBA00022801"/>
    </source>
</evidence>
<feature type="transmembrane region" description="Helical" evidence="2">
    <location>
        <begin position="312"/>
        <end position="335"/>
    </location>
</feature>
<dbReference type="InterPro" id="IPR052016">
    <property type="entry name" value="Bact_Sigma-Reg"/>
</dbReference>